<accession>A0A4Z2HAJ0</accession>
<sequence>MAGESRTIIRADMESNRSDPHANYKRRRRIFGHGVLQKGRRKTSYPVALVAPAVFRAHDLLAGGGSNPRERAGVASGLVGWAVLPSSDWKMHIWEAKLLNHCTVMHTTWLDSFNPPPPPPTPDHMLQPITHCPAAESSRAAPLASAYPEVTSF</sequence>
<evidence type="ECO:0000256" key="1">
    <source>
        <dbReference type="SAM" id="MobiDB-lite"/>
    </source>
</evidence>
<dbReference type="AlphaFoldDB" id="A0A4Z2HAJ0"/>
<proteinExistence type="predicted"/>
<keyword evidence="3" id="KW-1185">Reference proteome</keyword>
<reference evidence="2 3" key="1">
    <citation type="submission" date="2019-03" db="EMBL/GenBank/DDBJ databases">
        <title>First draft genome of Liparis tanakae, snailfish: a comprehensive survey of snailfish specific genes.</title>
        <authorList>
            <person name="Kim W."/>
            <person name="Song I."/>
            <person name="Jeong J.-H."/>
            <person name="Kim D."/>
            <person name="Kim S."/>
            <person name="Ryu S."/>
            <person name="Song J.Y."/>
            <person name="Lee S.K."/>
        </authorList>
    </citation>
    <scope>NUCLEOTIDE SEQUENCE [LARGE SCALE GENOMIC DNA]</scope>
    <source>
        <tissue evidence="2">Muscle</tissue>
    </source>
</reference>
<dbReference type="EMBL" id="SRLO01000306">
    <property type="protein sequence ID" value="TNN61904.1"/>
    <property type="molecule type" value="Genomic_DNA"/>
</dbReference>
<dbReference type="Proteomes" id="UP000314294">
    <property type="component" value="Unassembled WGS sequence"/>
</dbReference>
<organism evidence="2 3">
    <name type="scientific">Liparis tanakae</name>
    <name type="common">Tanaka's snailfish</name>
    <dbReference type="NCBI Taxonomy" id="230148"/>
    <lineage>
        <taxon>Eukaryota</taxon>
        <taxon>Metazoa</taxon>
        <taxon>Chordata</taxon>
        <taxon>Craniata</taxon>
        <taxon>Vertebrata</taxon>
        <taxon>Euteleostomi</taxon>
        <taxon>Actinopterygii</taxon>
        <taxon>Neopterygii</taxon>
        <taxon>Teleostei</taxon>
        <taxon>Neoteleostei</taxon>
        <taxon>Acanthomorphata</taxon>
        <taxon>Eupercaria</taxon>
        <taxon>Perciformes</taxon>
        <taxon>Cottioidei</taxon>
        <taxon>Cottales</taxon>
        <taxon>Liparidae</taxon>
        <taxon>Liparis</taxon>
    </lineage>
</organism>
<feature type="region of interest" description="Disordered" evidence="1">
    <location>
        <begin position="1"/>
        <end position="24"/>
    </location>
</feature>
<gene>
    <name evidence="2" type="ORF">EYF80_027920</name>
</gene>
<feature type="compositionally biased region" description="Basic and acidic residues" evidence="1">
    <location>
        <begin position="7"/>
        <end position="22"/>
    </location>
</feature>
<evidence type="ECO:0000313" key="3">
    <source>
        <dbReference type="Proteomes" id="UP000314294"/>
    </source>
</evidence>
<protein>
    <submittedName>
        <fullName evidence="2">Uncharacterized protein</fullName>
    </submittedName>
</protein>
<evidence type="ECO:0000313" key="2">
    <source>
        <dbReference type="EMBL" id="TNN61904.1"/>
    </source>
</evidence>
<comment type="caution">
    <text evidence="2">The sequence shown here is derived from an EMBL/GenBank/DDBJ whole genome shotgun (WGS) entry which is preliminary data.</text>
</comment>
<name>A0A4Z2HAJ0_9TELE</name>